<organism evidence="13 14">
    <name type="scientific">Clytia hemisphaerica</name>
    <dbReference type="NCBI Taxonomy" id="252671"/>
    <lineage>
        <taxon>Eukaryota</taxon>
        <taxon>Metazoa</taxon>
        <taxon>Cnidaria</taxon>
        <taxon>Hydrozoa</taxon>
        <taxon>Hydroidolina</taxon>
        <taxon>Leptothecata</taxon>
        <taxon>Obeliida</taxon>
        <taxon>Clytiidae</taxon>
        <taxon>Clytia</taxon>
    </lineage>
</organism>
<dbReference type="InterPro" id="IPR050973">
    <property type="entry name" value="H3K9_Histone-Lys_N-MTase"/>
</dbReference>
<evidence type="ECO:0000256" key="5">
    <source>
        <dbReference type="ARBA" id="ARBA00022691"/>
    </source>
</evidence>
<feature type="domain" description="SET" evidence="10">
    <location>
        <begin position="217"/>
        <end position="342"/>
    </location>
</feature>
<name>A0A7M6DL43_9CNID</name>
<reference evidence="13" key="1">
    <citation type="submission" date="2021-01" db="UniProtKB">
        <authorList>
            <consortium name="EnsemblMetazoa"/>
        </authorList>
    </citation>
    <scope>IDENTIFICATION</scope>
</reference>
<dbReference type="SMART" id="SM00508">
    <property type="entry name" value="PostSET"/>
    <property type="match status" value="1"/>
</dbReference>
<keyword evidence="5" id="KW-0949">S-adenosyl-L-methionine</keyword>
<dbReference type="GO" id="GO:0005634">
    <property type="term" value="C:nucleus"/>
    <property type="evidence" value="ECO:0007669"/>
    <property type="project" value="UniProtKB-SubCell"/>
</dbReference>
<dbReference type="Pfam" id="PF00856">
    <property type="entry name" value="SET"/>
    <property type="match status" value="1"/>
</dbReference>
<feature type="region of interest" description="Disordered" evidence="9">
    <location>
        <begin position="1"/>
        <end position="42"/>
    </location>
</feature>
<evidence type="ECO:0000256" key="4">
    <source>
        <dbReference type="ARBA" id="ARBA00022679"/>
    </source>
</evidence>
<evidence type="ECO:0008006" key="15">
    <source>
        <dbReference type="Google" id="ProtNLM"/>
    </source>
</evidence>
<feature type="binding site" evidence="8">
    <location>
        <position position="379"/>
    </location>
    <ligand>
        <name>Zn(2+)</name>
        <dbReference type="ChEBI" id="CHEBI:29105"/>
        <label>4</label>
    </ligand>
</feature>
<evidence type="ECO:0000313" key="13">
    <source>
        <dbReference type="EnsemblMetazoa" id="CLYHEMP014619.1"/>
    </source>
</evidence>
<dbReference type="GeneID" id="136823001"/>
<dbReference type="InterPro" id="IPR046341">
    <property type="entry name" value="SET_dom_sf"/>
</dbReference>
<protein>
    <recommendedName>
        <fullName evidence="15">Histone-lysine N-methyltransferase</fullName>
    </recommendedName>
</protein>
<dbReference type="GO" id="GO:0008270">
    <property type="term" value="F:zinc ion binding"/>
    <property type="evidence" value="ECO:0007669"/>
    <property type="project" value="UniProtKB-UniRule"/>
</dbReference>
<evidence type="ECO:0000256" key="2">
    <source>
        <dbReference type="ARBA" id="ARBA00022454"/>
    </source>
</evidence>
<evidence type="ECO:0000256" key="1">
    <source>
        <dbReference type="ARBA" id="ARBA00004286"/>
    </source>
</evidence>
<evidence type="ECO:0000259" key="10">
    <source>
        <dbReference type="PROSITE" id="PS50280"/>
    </source>
</evidence>
<dbReference type="Proteomes" id="UP000594262">
    <property type="component" value="Unplaced"/>
</dbReference>
<feature type="binding site" evidence="8">
    <location>
        <position position="384"/>
    </location>
    <ligand>
        <name>Zn(2+)</name>
        <dbReference type="ChEBI" id="CHEBI:29105"/>
        <label>4</label>
    </ligand>
</feature>
<evidence type="ECO:0000256" key="9">
    <source>
        <dbReference type="SAM" id="MobiDB-lite"/>
    </source>
</evidence>
<dbReference type="CDD" id="cd10542">
    <property type="entry name" value="SET_SUV39H"/>
    <property type="match status" value="1"/>
</dbReference>
<keyword evidence="3" id="KW-0489">Methyltransferase</keyword>
<feature type="domain" description="Pre-SET" evidence="11">
    <location>
        <begin position="154"/>
        <end position="214"/>
    </location>
</feature>
<feature type="compositionally biased region" description="Basic residues" evidence="9">
    <location>
        <begin position="30"/>
        <end position="41"/>
    </location>
</feature>
<dbReference type="OrthoDB" id="308383at2759"/>
<feature type="binding site" evidence="8">
    <location>
        <position position="377"/>
    </location>
    <ligand>
        <name>Zn(2+)</name>
        <dbReference type="ChEBI" id="CHEBI:29105"/>
        <label>4</label>
    </ligand>
</feature>
<evidence type="ECO:0000256" key="8">
    <source>
        <dbReference type="PIRSR" id="PIRSR009343-2"/>
    </source>
</evidence>
<dbReference type="PROSITE" id="PS50868">
    <property type="entry name" value="POST_SET"/>
    <property type="match status" value="1"/>
</dbReference>
<feature type="compositionally biased region" description="Basic and acidic residues" evidence="9">
    <location>
        <begin position="11"/>
        <end position="29"/>
    </location>
</feature>
<feature type="binding site" evidence="8">
    <location>
        <position position="202"/>
    </location>
    <ligand>
        <name>Zn(2+)</name>
        <dbReference type="ChEBI" id="CHEBI:29105"/>
        <label>3</label>
    </ligand>
</feature>
<dbReference type="AlphaFoldDB" id="A0A7M6DL43"/>
<dbReference type="SMART" id="SM00468">
    <property type="entry name" value="PreSET"/>
    <property type="match status" value="1"/>
</dbReference>
<feature type="binding site" evidence="8">
    <location>
        <position position="196"/>
    </location>
    <ligand>
        <name>Zn(2+)</name>
        <dbReference type="ChEBI" id="CHEBI:29105"/>
        <label>3</label>
    </ligand>
</feature>
<feature type="binding site" evidence="8">
    <location>
        <position position="167"/>
    </location>
    <ligand>
        <name>Zn(2+)</name>
        <dbReference type="ChEBI" id="CHEBI:29105"/>
        <label>1</label>
    </ligand>
</feature>
<keyword evidence="2" id="KW-0158">Chromosome</keyword>
<feature type="region of interest" description="Disordered" evidence="9">
    <location>
        <begin position="346"/>
        <end position="367"/>
    </location>
</feature>
<feature type="binding site" evidence="8">
    <location>
        <position position="200"/>
    </location>
    <ligand>
        <name>Zn(2+)</name>
        <dbReference type="ChEBI" id="CHEBI:29105"/>
        <label>2</label>
    </ligand>
</feature>
<evidence type="ECO:0000259" key="12">
    <source>
        <dbReference type="PROSITE" id="PS50868"/>
    </source>
</evidence>
<evidence type="ECO:0000313" key="14">
    <source>
        <dbReference type="Proteomes" id="UP000594262"/>
    </source>
</evidence>
<feature type="binding site" evidence="8">
    <location>
        <position position="156"/>
    </location>
    <ligand>
        <name>Zn(2+)</name>
        <dbReference type="ChEBI" id="CHEBI:29105"/>
        <label>2</label>
    </ligand>
</feature>
<feature type="binding site" evidence="8">
    <location>
        <position position="169"/>
    </location>
    <ligand>
        <name>Zn(2+)</name>
        <dbReference type="ChEBI" id="CHEBI:29105"/>
        <label>2</label>
    </ligand>
</feature>
<dbReference type="GO" id="GO:0005694">
    <property type="term" value="C:chromosome"/>
    <property type="evidence" value="ECO:0007669"/>
    <property type="project" value="UniProtKB-SubCell"/>
</dbReference>
<dbReference type="SMART" id="SM00317">
    <property type="entry name" value="SET"/>
    <property type="match status" value="1"/>
</dbReference>
<feature type="binding site" evidence="8">
    <location>
        <position position="302"/>
    </location>
    <ligand>
        <name>Zn(2+)</name>
        <dbReference type="ChEBI" id="CHEBI:29105"/>
        <label>4</label>
    </ligand>
</feature>
<feature type="binding site" evidence="8">
    <location>
        <position position="206"/>
    </location>
    <ligand>
        <name>Zn(2+)</name>
        <dbReference type="ChEBI" id="CHEBI:29105"/>
        <label>3</label>
    </ligand>
</feature>
<dbReference type="InterPro" id="IPR007728">
    <property type="entry name" value="Pre-SET_dom"/>
</dbReference>
<accession>A0A7M6DL43</accession>
<feature type="binding site" evidence="8">
    <location>
        <position position="158"/>
    </location>
    <ligand>
        <name>Zn(2+)</name>
        <dbReference type="ChEBI" id="CHEBI:29105"/>
        <label>1</label>
    </ligand>
</feature>
<keyword evidence="4" id="KW-0808">Transferase</keyword>
<dbReference type="PANTHER" id="PTHR46223">
    <property type="entry name" value="HISTONE-LYSINE N-METHYLTRANSFERASE SUV39H"/>
    <property type="match status" value="1"/>
</dbReference>
<dbReference type="EnsemblMetazoa" id="CLYHEMT014619.1">
    <property type="protein sequence ID" value="CLYHEMP014619.1"/>
    <property type="gene ID" value="CLYHEMG014619"/>
</dbReference>
<dbReference type="PANTHER" id="PTHR46223:SF4">
    <property type="entry name" value="HISTONE-LYSINE N-METHYLTRANSFERASE-RELATED"/>
    <property type="match status" value="1"/>
</dbReference>
<dbReference type="PROSITE" id="PS50280">
    <property type="entry name" value="SET"/>
    <property type="match status" value="1"/>
</dbReference>
<dbReference type="SUPFAM" id="SSF82199">
    <property type="entry name" value="SET domain"/>
    <property type="match status" value="1"/>
</dbReference>
<evidence type="ECO:0000256" key="7">
    <source>
        <dbReference type="ARBA" id="ARBA00022833"/>
    </source>
</evidence>
<keyword evidence="14" id="KW-1185">Reference proteome</keyword>
<dbReference type="RefSeq" id="XP_066935411.1">
    <property type="nucleotide sequence ID" value="XM_067079310.1"/>
</dbReference>
<dbReference type="Pfam" id="PF05033">
    <property type="entry name" value="Pre-SET"/>
    <property type="match status" value="1"/>
</dbReference>
<dbReference type="InterPro" id="IPR003616">
    <property type="entry name" value="Post-SET_dom"/>
</dbReference>
<evidence type="ECO:0000256" key="6">
    <source>
        <dbReference type="ARBA" id="ARBA00022723"/>
    </source>
</evidence>
<dbReference type="GO" id="GO:0140949">
    <property type="term" value="F:histone H3K9 trimethyltransferase activity"/>
    <property type="evidence" value="ECO:0007669"/>
    <property type="project" value="UniProtKB-EC"/>
</dbReference>
<evidence type="ECO:0000259" key="11">
    <source>
        <dbReference type="PROSITE" id="PS50867"/>
    </source>
</evidence>
<dbReference type="GO" id="GO:0032259">
    <property type="term" value="P:methylation"/>
    <property type="evidence" value="ECO:0007669"/>
    <property type="project" value="UniProtKB-KW"/>
</dbReference>
<evidence type="ECO:0000256" key="3">
    <source>
        <dbReference type="ARBA" id="ARBA00022603"/>
    </source>
</evidence>
<dbReference type="Gene3D" id="2.170.270.10">
    <property type="entry name" value="SET domain"/>
    <property type="match status" value="1"/>
</dbReference>
<dbReference type="InterPro" id="IPR001214">
    <property type="entry name" value="SET_dom"/>
</dbReference>
<feature type="binding site" evidence="8">
    <location>
        <position position="196"/>
    </location>
    <ligand>
        <name>Zn(2+)</name>
        <dbReference type="ChEBI" id="CHEBI:29105"/>
        <label>2</label>
    </ligand>
</feature>
<keyword evidence="6 8" id="KW-0479">Metal-binding</keyword>
<keyword evidence="7 8" id="KW-0862">Zinc</keyword>
<feature type="domain" description="Post-SET" evidence="12">
    <location>
        <begin position="373"/>
        <end position="389"/>
    </location>
</feature>
<sequence>MGKPKVLPSKDIIKDSKSKTSREIKTSKKQERKKPIAKNTRKINPVPTTMKVEDLLSCKVAGLETLDDLARKYRGKLNLQLKCTSKEHTTLNVTLNHKMIVWELELNRVCSADPVIAVENFVDDESPPDYFTYVRENIVSTKCGRELLDPSFLVGCECFPRCSPANCPCPSNSMSKFAYDRSKRVLLPPRSPIYECNKSCKCSMDCPNRVIQKGLTTRVCIFRTDNGRGWGLKTREFIPKNKFVVEYVGEIITSEEAERRGKLYDSKQQTYLFDLDFHDEDATFTVDAYRYGNVSHFINHSCDPNLQVYSVWVDTLDPRLPRIGLFATRDINAGEELSFDYMMTGSNEGQKSASPGMRKKKKSKDKSELPNIDRHFCACGASNCRKYLF</sequence>
<proteinExistence type="predicted"/>
<dbReference type="PROSITE" id="PS50867">
    <property type="entry name" value="PRE_SET"/>
    <property type="match status" value="1"/>
</dbReference>
<comment type="subcellular location">
    <subcellularLocation>
        <location evidence="1">Chromosome</location>
    </subcellularLocation>
</comment>
<feature type="binding site" evidence="8">
    <location>
        <position position="156"/>
    </location>
    <ligand>
        <name>Zn(2+)</name>
        <dbReference type="ChEBI" id="CHEBI:29105"/>
        <label>1</label>
    </ligand>
</feature>